<feature type="transmembrane region" description="Helical" evidence="11">
    <location>
        <begin position="361"/>
        <end position="384"/>
    </location>
</feature>
<evidence type="ECO:0000256" key="4">
    <source>
        <dbReference type="ARBA" id="ARBA00022475"/>
    </source>
</evidence>
<evidence type="ECO:0000256" key="5">
    <source>
        <dbReference type="ARBA" id="ARBA00022692"/>
    </source>
</evidence>
<dbReference type="InterPro" id="IPR001750">
    <property type="entry name" value="ND/Mrp_TM"/>
</dbReference>
<evidence type="ECO:0000256" key="6">
    <source>
        <dbReference type="ARBA" id="ARBA00022989"/>
    </source>
</evidence>
<feature type="transmembrane region" description="Helical" evidence="11">
    <location>
        <begin position="75"/>
        <end position="95"/>
    </location>
</feature>
<keyword evidence="2" id="KW-0813">Transport</keyword>
<dbReference type="InterPro" id="IPR001516">
    <property type="entry name" value="Proton_antipo_N"/>
</dbReference>
<evidence type="ECO:0000259" key="13">
    <source>
        <dbReference type="Pfam" id="PF00662"/>
    </source>
</evidence>
<feature type="transmembrane region" description="Helical" evidence="11">
    <location>
        <begin position="107"/>
        <end position="124"/>
    </location>
</feature>
<dbReference type="Pfam" id="PF00662">
    <property type="entry name" value="Proton_antipo_N"/>
    <property type="match status" value="1"/>
</dbReference>
<evidence type="ECO:0000256" key="2">
    <source>
        <dbReference type="ARBA" id="ARBA00022448"/>
    </source>
</evidence>
<keyword evidence="17" id="KW-1185">Reference proteome</keyword>
<evidence type="ECO:0000256" key="3">
    <source>
        <dbReference type="ARBA" id="ARBA00022449"/>
    </source>
</evidence>
<feature type="transmembrane region" description="Helical" evidence="11">
    <location>
        <begin position="404"/>
        <end position="426"/>
    </location>
</feature>
<feature type="transmembrane region" description="Helical" evidence="11">
    <location>
        <begin position="267"/>
        <end position="287"/>
    </location>
</feature>
<feature type="transmembrane region" description="Helical" evidence="11">
    <location>
        <begin position="624"/>
        <end position="643"/>
    </location>
</feature>
<feature type="transmembrane region" description="Helical" evidence="11">
    <location>
        <begin position="320"/>
        <end position="340"/>
    </location>
</feature>
<evidence type="ECO:0000259" key="12">
    <source>
        <dbReference type="Pfam" id="PF00361"/>
    </source>
</evidence>
<feature type="domain" description="NADH:quinone oxidoreductase/Mrp antiporter transmembrane" evidence="12">
    <location>
        <begin position="124"/>
        <end position="411"/>
    </location>
</feature>
<comment type="caution">
    <text evidence="16">The sequence shown here is derived from an EMBL/GenBank/DDBJ whole genome shotgun (WGS) entry which is preliminary data.</text>
</comment>
<keyword evidence="7" id="KW-0406">Ion transport</keyword>
<feature type="transmembrane region" description="Helical" evidence="11">
    <location>
        <begin position="499"/>
        <end position="517"/>
    </location>
</feature>
<dbReference type="Pfam" id="PF13244">
    <property type="entry name" value="MbhD"/>
    <property type="match status" value="1"/>
</dbReference>
<dbReference type="InterPro" id="IPR025383">
    <property type="entry name" value="MrpA_C/MbhD"/>
</dbReference>
<feature type="transmembrane region" description="Helical" evidence="11">
    <location>
        <begin position="600"/>
        <end position="617"/>
    </location>
</feature>
<keyword evidence="4" id="KW-1003">Cell membrane</keyword>
<dbReference type="InterPro" id="IPR050616">
    <property type="entry name" value="CPA3_Na-H_Antiporter_A"/>
</dbReference>
<dbReference type="InterPro" id="IPR042106">
    <property type="entry name" value="Nuo/plastoQ_OxRdtase_6_NuoJ"/>
</dbReference>
<feature type="domain" description="NADH-Ubiquinone oxidoreductase (complex I) chain 5 N-terminal" evidence="13">
    <location>
        <begin position="62"/>
        <end position="108"/>
    </location>
</feature>
<feature type="transmembrane region" description="Helical" evidence="11">
    <location>
        <begin position="446"/>
        <end position="468"/>
    </location>
</feature>
<name>A0A2A8CW89_9BACT</name>
<feature type="transmembrane region" description="Helical" evidence="11">
    <location>
        <begin position="296"/>
        <end position="314"/>
    </location>
</feature>
<protein>
    <submittedName>
        <fullName evidence="16">Na(+)/H(+) antiporter subunit A</fullName>
    </submittedName>
</protein>
<organism evidence="16 17">
    <name type="scientific">Longibacter salinarum</name>
    <dbReference type="NCBI Taxonomy" id="1850348"/>
    <lineage>
        <taxon>Bacteria</taxon>
        <taxon>Pseudomonadati</taxon>
        <taxon>Rhodothermota</taxon>
        <taxon>Rhodothermia</taxon>
        <taxon>Rhodothermales</taxon>
        <taxon>Salisaetaceae</taxon>
        <taxon>Longibacter</taxon>
    </lineage>
</organism>
<feature type="transmembrane region" description="Helical" evidence="11">
    <location>
        <begin position="130"/>
        <end position="149"/>
    </location>
</feature>
<keyword evidence="5 9" id="KW-0812">Transmembrane</keyword>
<sequence>MLLAVLSVFAAAAIAPLVVRLTRKASGWILATVPLGAFVYFLLQAGHVTHEGAIRQSTTWFPAYDLPLSFYLDGLSLLFALLVTGIGTLIVVYAGGYLKHSDELGRFYVQLLSFMGAMLGLVLADNAIVFFIFFELTSLTSYLLIGFYHNEEDSRRAARKALIVTGTGGLALMAGLVLLQQVTGTWEFSEMLAMGDMVSQSPLYLGIFILVCAGAFTKSAQFPFHFWLPAAMAGPTPVSAYLHSATMVKAGVFILARLHPVLGGTEVWTTTLVLFGGFTMVLTAWLALRYTDLKQILAYTTTMVLGLLTMLLGVGTEEAIAAMVTFTLVHALYKGALFMLAGNIDHETGTRDLTELGGLRAAMPITMAGGLAAALSMSGIPPFFGFIGKEITYEAALHGGSWSTLILVASVLANAALVASGLLVGLKPFIGEVKGAFTREPHEAPLSMYLGPCVLGGLGLLLGVYPALVDHGLLQTAQAGIMQETHELHLALWHGVNPALIASLVTFALGFGIYYLWERLHESTAMVGFGRAFADAPGDGFERMLYGLGRGSYSITNALQTGKFRRYLLLIFLGTIVMVGGALIAESSISWPTELGEVRYYEAALAGLIVLSALAAVRAHDRFVAILALSIGGYSVALLYLLFGAPDLAMTQFSVETLTLILLVIVLIHLPNIEGHEPVARRIRDAVVSLGVGAIVTTVAFAALSFPLDRSVSDFMTNNSYTAAQGSNVVNVILVDYRGLDTFGEITVLTMAALGVFVMMRMRRIRLPEILGTRFHSEDVPADGMQKEAELTDAGETPPEDPGPKDESGTEVHPEDEAAEEEETTSDNRS</sequence>
<feature type="transmembrane region" description="Helical" evidence="11">
    <location>
        <begin position="567"/>
        <end position="585"/>
    </location>
</feature>
<keyword evidence="6 11" id="KW-1133">Transmembrane helix</keyword>
<dbReference type="RefSeq" id="WP_098076292.1">
    <property type="nucleotide sequence ID" value="NZ_PDEQ01000006.1"/>
</dbReference>
<feature type="domain" description="MrpA C-terminal/MbhE" evidence="15">
    <location>
        <begin position="681"/>
        <end position="764"/>
    </location>
</feature>
<feature type="compositionally biased region" description="Basic and acidic residues" evidence="10">
    <location>
        <begin position="802"/>
        <end position="816"/>
    </location>
</feature>
<feature type="transmembrane region" description="Helical" evidence="11">
    <location>
        <begin position="203"/>
        <end position="228"/>
    </location>
</feature>
<dbReference type="Proteomes" id="UP000220102">
    <property type="component" value="Unassembled WGS sequence"/>
</dbReference>
<dbReference type="PANTHER" id="PTHR43373:SF1">
    <property type="entry name" value="NA(+)_H(+) ANTIPORTER SUBUNIT A"/>
    <property type="match status" value="1"/>
</dbReference>
<evidence type="ECO:0000256" key="10">
    <source>
        <dbReference type="SAM" id="MobiDB-lite"/>
    </source>
</evidence>
<dbReference type="PANTHER" id="PTHR43373">
    <property type="entry name" value="NA(+)/H(+) ANTIPORTER SUBUNIT"/>
    <property type="match status" value="1"/>
</dbReference>
<keyword evidence="3" id="KW-0050">Antiport</keyword>
<feature type="compositionally biased region" description="Acidic residues" evidence="10">
    <location>
        <begin position="817"/>
        <end position="830"/>
    </location>
</feature>
<feature type="transmembrane region" description="Helical" evidence="11">
    <location>
        <begin position="742"/>
        <end position="760"/>
    </location>
</feature>
<reference evidence="16 17" key="1">
    <citation type="submission" date="2017-10" db="EMBL/GenBank/DDBJ databases">
        <title>Draft genome of Longibacter Salinarum.</title>
        <authorList>
            <person name="Goh K.M."/>
            <person name="Shamsir M.S."/>
            <person name="Lim S.W."/>
        </authorList>
    </citation>
    <scope>NUCLEOTIDE SEQUENCE [LARGE SCALE GENOMIC DNA]</scope>
    <source>
        <strain evidence="16 17">KCTC 52045</strain>
    </source>
</reference>
<proteinExistence type="predicted"/>
<feature type="transmembrane region" description="Helical" evidence="11">
    <location>
        <begin position="161"/>
        <end position="183"/>
    </location>
</feature>
<evidence type="ECO:0000259" key="15">
    <source>
        <dbReference type="Pfam" id="PF20501"/>
    </source>
</evidence>
<dbReference type="OrthoDB" id="9807568at2"/>
<dbReference type="EMBL" id="PDEQ01000006">
    <property type="protein sequence ID" value="PEN12854.1"/>
    <property type="molecule type" value="Genomic_DNA"/>
</dbReference>
<accession>A0A2A8CW89</accession>
<evidence type="ECO:0000256" key="11">
    <source>
        <dbReference type="SAM" id="Phobius"/>
    </source>
</evidence>
<feature type="transmembrane region" description="Helical" evidence="11">
    <location>
        <begin position="683"/>
        <end position="706"/>
    </location>
</feature>
<dbReference type="PRINTS" id="PR01434">
    <property type="entry name" value="NADHDHGNASE5"/>
</dbReference>
<dbReference type="GO" id="GO:0005886">
    <property type="term" value="C:plasma membrane"/>
    <property type="evidence" value="ECO:0007669"/>
    <property type="project" value="UniProtKB-SubCell"/>
</dbReference>
<feature type="domain" description="MrpA C-terminal/MbhD" evidence="14">
    <location>
        <begin position="608"/>
        <end position="671"/>
    </location>
</feature>
<dbReference type="GO" id="GO:0015297">
    <property type="term" value="F:antiporter activity"/>
    <property type="evidence" value="ECO:0007669"/>
    <property type="project" value="UniProtKB-KW"/>
</dbReference>
<evidence type="ECO:0000256" key="1">
    <source>
        <dbReference type="ARBA" id="ARBA00004651"/>
    </source>
</evidence>
<dbReference type="AlphaFoldDB" id="A0A2A8CW89"/>
<evidence type="ECO:0000256" key="7">
    <source>
        <dbReference type="ARBA" id="ARBA00023065"/>
    </source>
</evidence>
<dbReference type="NCBIfam" id="NF009287">
    <property type="entry name" value="PRK12647.1"/>
    <property type="match status" value="1"/>
</dbReference>
<dbReference type="GO" id="GO:0006811">
    <property type="term" value="P:monoatomic ion transport"/>
    <property type="evidence" value="ECO:0007669"/>
    <property type="project" value="UniProtKB-KW"/>
</dbReference>
<dbReference type="Gene3D" id="1.20.120.1200">
    <property type="entry name" value="NADH-ubiquinone/plastoquinone oxidoreductase chain 6, subunit NuoJ"/>
    <property type="match status" value="1"/>
</dbReference>
<dbReference type="Pfam" id="PF20501">
    <property type="entry name" value="MbhE"/>
    <property type="match status" value="1"/>
</dbReference>
<feature type="region of interest" description="Disordered" evidence="10">
    <location>
        <begin position="778"/>
        <end position="830"/>
    </location>
</feature>
<evidence type="ECO:0000259" key="14">
    <source>
        <dbReference type="Pfam" id="PF13244"/>
    </source>
</evidence>
<evidence type="ECO:0000256" key="8">
    <source>
        <dbReference type="ARBA" id="ARBA00023136"/>
    </source>
</evidence>
<feature type="transmembrane region" description="Helical" evidence="11">
    <location>
        <begin position="649"/>
        <end position="671"/>
    </location>
</feature>
<evidence type="ECO:0000313" key="17">
    <source>
        <dbReference type="Proteomes" id="UP000220102"/>
    </source>
</evidence>
<keyword evidence="8 11" id="KW-0472">Membrane</keyword>
<gene>
    <name evidence="16" type="ORF">CRI94_12680</name>
</gene>
<feature type="compositionally biased region" description="Basic and acidic residues" evidence="10">
    <location>
        <begin position="778"/>
        <end position="790"/>
    </location>
</feature>
<dbReference type="InterPro" id="IPR046806">
    <property type="entry name" value="MrpA_C/MbhE"/>
</dbReference>
<dbReference type="Pfam" id="PF00361">
    <property type="entry name" value="Proton_antipo_M"/>
    <property type="match status" value="1"/>
</dbReference>
<evidence type="ECO:0000313" key="16">
    <source>
        <dbReference type="EMBL" id="PEN12854.1"/>
    </source>
</evidence>
<comment type="subcellular location">
    <subcellularLocation>
        <location evidence="1">Cell membrane</location>
        <topology evidence="1">Multi-pass membrane protein</topology>
    </subcellularLocation>
    <subcellularLocation>
        <location evidence="9">Membrane</location>
        <topology evidence="9">Multi-pass membrane protein</topology>
    </subcellularLocation>
</comment>
<evidence type="ECO:0000256" key="9">
    <source>
        <dbReference type="RuleBase" id="RU000320"/>
    </source>
</evidence>